<protein>
    <recommendedName>
        <fullName evidence="4">AttH domain-containing protein</fullName>
    </recommendedName>
</protein>
<dbReference type="Proteomes" id="UP001470230">
    <property type="component" value="Unassembled WGS sequence"/>
</dbReference>
<keyword evidence="3" id="KW-1185">Reference proteome</keyword>
<dbReference type="PANTHER" id="PTHR35868:SF3">
    <property type="entry name" value="DUF2804 DOMAIN-CONTAINING PROTEIN"/>
    <property type="match status" value="1"/>
</dbReference>
<feature type="signal peptide" evidence="1">
    <location>
        <begin position="1"/>
        <end position="19"/>
    </location>
</feature>
<dbReference type="EMBL" id="JAPFFF010000005">
    <property type="protein sequence ID" value="KAK8890489.1"/>
    <property type="molecule type" value="Genomic_DNA"/>
</dbReference>
<sequence length="390" mass="44798">MKCIPLIIIGLLLAIGAQQYFYHQNKDYPPLYPNQMQNEITEPLPLLDNNGKIIKEGWARRPFWQYERAKVKDFTKLRTKEWDYYLVVSQKYKFGVAATISDLNYGGLFALTYIDLENCSTSQIDTMQFFTFGGVNLSSKSNIDNVVKFSNKDFSIHFERQSQNRYIIVSAPTLKINGNTERVGLWANLTLKHPDALESMNIATSWKEDRSSFYLNEKVTGMKAYGTVKVDETTININSDEDDTYAVLDWGRGKWTYQNRWYWGSLSAKVDGGDFAFNLGYGFSDRSPATENVLIYNNVVSKIGNVIFDIPVENGVKMYMKNWKIKSDDGRLNMDFVPVVDRSSLVNFLVIKSDQHQVFGKFSGNATLDDGRILNFSNIYAFAEDVFNRW</sequence>
<evidence type="ECO:0008006" key="4">
    <source>
        <dbReference type="Google" id="ProtNLM"/>
    </source>
</evidence>
<gene>
    <name evidence="2" type="ORF">M9Y10_035265</name>
</gene>
<dbReference type="PANTHER" id="PTHR35868">
    <property type="entry name" value="DUF2804 DOMAIN-CONTAINING PROTEIN-RELATED"/>
    <property type="match status" value="1"/>
</dbReference>
<evidence type="ECO:0000313" key="3">
    <source>
        <dbReference type="Proteomes" id="UP001470230"/>
    </source>
</evidence>
<keyword evidence="1" id="KW-0732">Signal</keyword>
<reference evidence="2 3" key="1">
    <citation type="submission" date="2024-04" db="EMBL/GenBank/DDBJ databases">
        <title>Tritrichomonas musculus Genome.</title>
        <authorList>
            <person name="Alves-Ferreira E."/>
            <person name="Grigg M."/>
            <person name="Lorenzi H."/>
            <person name="Galac M."/>
        </authorList>
    </citation>
    <scope>NUCLEOTIDE SEQUENCE [LARGE SCALE GENOMIC DNA]</scope>
    <source>
        <strain evidence="2 3">EAF2021</strain>
    </source>
</reference>
<dbReference type="Pfam" id="PF10974">
    <property type="entry name" value="DUF2804"/>
    <property type="match status" value="1"/>
</dbReference>
<accession>A0ABR2KH74</accession>
<evidence type="ECO:0000313" key="2">
    <source>
        <dbReference type="EMBL" id="KAK8890489.1"/>
    </source>
</evidence>
<proteinExistence type="predicted"/>
<name>A0ABR2KH74_9EUKA</name>
<organism evidence="2 3">
    <name type="scientific">Tritrichomonas musculus</name>
    <dbReference type="NCBI Taxonomy" id="1915356"/>
    <lineage>
        <taxon>Eukaryota</taxon>
        <taxon>Metamonada</taxon>
        <taxon>Parabasalia</taxon>
        <taxon>Tritrichomonadida</taxon>
        <taxon>Tritrichomonadidae</taxon>
        <taxon>Tritrichomonas</taxon>
    </lineage>
</organism>
<dbReference type="InterPro" id="IPR021243">
    <property type="entry name" value="DUF2804"/>
</dbReference>
<feature type="chain" id="PRO_5047049126" description="AttH domain-containing protein" evidence="1">
    <location>
        <begin position="20"/>
        <end position="390"/>
    </location>
</feature>
<evidence type="ECO:0000256" key="1">
    <source>
        <dbReference type="SAM" id="SignalP"/>
    </source>
</evidence>
<comment type="caution">
    <text evidence="2">The sequence shown here is derived from an EMBL/GenBank/DDBJ whole genome shotgun (WGS) entry which is preliminary data.</text>
</comment>